<organism evidence="2 3">
    <name type="scientific">Pseudotenacibaculum haliotis</name>
    <dbReference type="NCBI Taxonomy" id="1862138"/>
    <lineage>
        <taxon>Bacteria</taxon>
        <taxon>Pseudomonadati</taxon>
        <taxon>Bacteroidota</taxon>
        <taxon>Flavobacteriia</taxon>
        <taxon>Flavobacteriales</taxon>
        <taxon>Flavobacteriaceae</taxon>
        <taxon>Pseudotenacibaculum</taxon>
    </lineage>
</organism>
<dbReference type="InterPro" id="IPR004218">
    <property type="entry name" value="GSHS_ATP-bd"/>
</dbReference>
<evidence type="ECO:0000313" key="2">
    <source>
        <dbReference type="EMBL" id="MFD2568299.1"/>
    </source>
</evidence>
<dbReference type="InterPro" id="IPR053191">
    <property type="entry name" value="DcsG_Biosynth_Enzyme"/>
</dbReference>
<comment type="caution">
    <text evidence="2">The sequence shown here is derived from an EMBL/GenBank/DDBJ whole genome shotgun (WGS) entry which is preliminary data.</text>
</comment>
<evidence type="ECO:0000259" key="1">
    <source>
        <dbReference type="Pfam" id="PF02955"/>
    </source>
</evidence>
<reference evidence="3" key="1">
    <citation type="journal article" date="2019" name="Int. J. Syst. Evol. Microbiol.">
        <title>The Global Catalogue of Microorganisms (GCM) 10K type strain sequencing project: providing services to taxonomists for standard genome sequencing and annotation.</title>
        <authorList>
            <consortium name="The Broad Institute Genomics Platform"/>
            <consortium name="The Broad Institute Genome Sequencing Center for Infectious Disease"/>
            <person name="Wu L."/>
            <person name="Ma J."/>
        </authorList>
    </citation>
    <scope>NUCLEOTIDE SEQUENCE [LARGE SCALE GENOMIC DNA]</scope>
    <source>
        <strain evidence="3">KCTC 52127</strain>
    </source>
</reference>
<dbReference type="Gene3D" id="3.30.470.20">
    <property type="entry name" value="ATP-grasp fold, B domain"/>
    <property type="match status" value="1"/>
</dbReference>
<evidence type="ECO:0000313" key="3">
    <source>
        <dbReference type="Proteomes" id="UP001597508"/>
    </source>
</evidence>
<dbReference type="GO" id="GO:0016874">
    <property type="term" value="F:ligase activity"/>
    <property type="evidence" value="ECO:0007669"/>
    <property type="project" value="UniProtKB-KW"/>
</dbReference>
<sequence>MKKYDVIILTDDRYVGDEKKDQLAQNVYVEDGLLQEALLKLGLKAERKSWSDPLFDWSSTRYIVFRSTWDYVYRFEEFFNWIEKVSKLTTLLNSESLIRWNINKHYMLDLQKKGVHICETYFIEAGTQTSLQELHQLHKLNDVVLKPCVSGGARHTYKIKADELEQYESIFQELISKEAMMLQPFQQNIVTKGEVSMMVINGKFTHAVLKIAQKGDFRVQDDFGGTVQQYHPTVEEINYAEKVVKSCSEMPIYARVDVFLDNQNQMALAELELIEPEMWFRDHPEAAQLLALGIKERIE</sequence>
<dbReference type="SUPFAM" id="SSF56059">
    <property type="entry name" value="Glutathione synthetase ATP-binding domain-like"/>
    <property type="match status" value="1"/>
</dbReference>
<dbReference type="Proteomes" id="UP001597508">
    <property type="component" value="Unassembled WGS sequence"/>
</dbReference>
<accession>A0ABW5LUP0</accession>
<dbReference type="EMBL" id="JBHULH010000008">
    <property type="protein sequence ID" value="MFD2568299.1"/>
    <property type="molecule type" value="Genomic_DNA"/>
</dbReference>
<gene>
    <name evidence="2" type="ORF">ACFSRZ_13050</name>
</gene>
<proteinExistence type="predicted"/>
<keyword evidence="2" id="KW-0436">Ligase</keyword>
<dbReference type="Pfam" id="PF02955">
    <property type="entry name" value="GSH-S_ATP"/>
    <property type="match status" value="1"/>
</dbReference>
<protein>
    <submittedName>
        <fullName evidence="2">RimK family alpha-L-glutamate ligase</fullName>
    </submittedName>
</protein>
<dbReference type="PANTHER" id="PTHR39217">
    <property type="match status" value="1"/>
</dbReference>
<dbReference type="PANTHER" id="PTHR39217:SF1">
    <property type="entry name" value="GLUTATHIONE SYNTHETASE"/>
    <property type="match status" value="1"/>
</dbReference>
<dbReference type="RefSeq" id="WP_379667002.1">
    <property type="nucleotide sequence ID" value="NZ_JBHULH010000008.1"/>
</dbReference>
<keyword evidence="3" id="KW-1185">Reference proteome</keyword>
<feature type="domain" description="Prokaryotic glutathione synthetase ATP-binding" evidence="1">
    <location>
        <begin position="133"/>
        <end position="249"/>
    </location>
</feature>
<name>A0ABW5LUP0_9FLAO</name>